<reference evidence="1" key="1">
    <citation type="submission" date="2025-08" db="UniProtKB">
        <authorList>
            <consortium name="Ensembl"/>
        </authorList>
    </citation>
    <scope>IDENTIFICATION</scope>
</reference>
<dbReference type="Proteomes" id="UP000472262">
    <property type="component" value="Unassembled WGS sequence"/>
</dbReference>
<dbReference type="AlphaFoldDB" id="A0A672TF83"/>
<protein>
    <submittedName>
        <fullName evidence="1">Uncharacterized protein</fullName>
    </submittedName>
</protein>
<dbReference type="Ensembl" id="ENSSGRT00000119329.1">
    <property type="protein sequence ID" value="ENSSGRP00000112346.1"/>
    <property type="gene ID" value="ENSSGRG00000055212.1"/>
</dbReference>
<evidence type="ECO:0000313" key="1">
    <source>
        <dbReference type="Ensembl" id="ENSSGRP00000112346.1"/>
    </source>
</evidence>
<reference evidence="1" key="2">
    <citation type="submission" date="2025-09" db="UniProtKB">
        <authorList>
            <consortium name="Ensembl"/>
        </authorList>
    </citation>
    <scope>IDENTIFICATION</scope>
</reference>
<proteinExistence type="predicted"/>
<evidence type="ECO:0000313" key="2">
    <source>
        <dbReference type="Proteomes" id="UP000472262"/>
    </source>
</evidence>
<accession>A0A672TF83</accession>
<sequence length="88" mass="10164">MTDLIISYVPTGVCHSFSANLWCFFTHYVINRIINALVIWKSNSKPQLNMLKDLKCQSYPMQEQVKRESSPLKFKLSSFTHPDVVSDP</sequence>
<keyword evidence="2" id="KW-1185">Reference proteome</keyword>
<name>A0A672TF83_SINGR</name>
<organism evidence="1 2">
    <name type="scientific">Sinocyclocheilus grahami</name>
    <name type="common">Dianchi golden-line fish</name>
    <name type="synonym">Barbus grahami</name>
    <dbReference type="NCBI Taxonomy" id="75366"/>
    <lineage>
        <taxon>Eukaryota</taxon>
        <taxon>Metazoa</taxon>
        <taxon>Chordata</taxon>
        <taxon>Craniata</taxon>
        <taxon>Vertebrata</taxon>
        <taxon>Euteleostomi</taxon>
        <taxon>Actinopterygii</taxon>
        <taxon>Neopterygii</taxon>
        <taxon>Teleostei</taxon>
        <taxon>Ostariophysi</taxon>
        <taxon>Cypriniformes</taxon>
        <taxon>Cyprinidae</taxon>
        <taxon>Cyprininae</taxon>
        <taxon>Sinocyclocheilus</taxon>
    </lineage>
</organism>
<dbReference type="InParanoid" id="A0A672TF83"/>